<keyword evidence="11" id="KW-1185">Reference proteome</keyword>
<protein>
    <recommendedName>
        <fullName evidence="3">Glutamine--fructose-6-phosphate aminotransferase [isomerizing]</fullName>
        <ecNumber evidence="2">2.6.1.16</ecNumber>
    </recommendedName>
</protein>
<evidence type="ECO:0000313" key="11">
    <source>
        <dbReference type="Proteomes" id="UP001595909"/>
    </source>
</evidence>
<dbReference type="InterPro" id="IPR035466">
    <property type="entry name" value="GlmS/AgaS_SIS"/>
</dbReference>
<comment type="caution">
    <text evidence="10">The sequence shown here is derived from an EMBL/GenBank/DDBJ whole genome shotgun (WGS) entry which is preliminary data.</text>
</comment>
<dbReference type="NCBIfam" id="NF001484">
    <property type="entry name" value="PRK00331.1"/>
    <property type="match status" value="1"/>
</dbReference>
<dbReference type="PROSITE" id="PS51278">
    <property type="entry name" value="GATASE_TYPE_2"/>
    <property type="match status" value="1"/>
</dbReference>
<evidence type="ECO:0000259" key="8">
    <source>
        <dbReference type="PROSITE" id="PS51278"/>
    </source>
</evidence>
<keyword evidence="5 10" id="KW-0808">Transferase</keyword>
<evidence type="ECO:0000256" key="7">
    <source>
        <dbReference type="ARBA" id="ARBA00022962"/>
    </source>
</evidence>
<dbReference type="Pfam" id="PF13522">
    <property type="entry name" value="GATase_6"/>
    <property type="match status" value="1"/>
</dbReference>
<evidence type="ECO:0000259" key="9">
    <source>
        <dbReference type="PROSITE" id="PS51464"/>
    </source>
</evidence>
<keyword evidence="7" id="KW-0315">Glutamine amidotransferase</keyword>
<dbReference type="CDD" id="cd05008">
    <property type="entry name" value="SIS_GlmS_GlmD_1"/>
    <property type="match status" value="1"/>
</dbReference>
<dbReference type="NCBIfam" id="TIGR01135">
    <property type="entry name" value="glmS"/>
    <property type="match status" value="1"/>
</dbReference>
<keyword evidence="6" id="KW-0677">Repeat</keyword>
<feature type="domain" description="SIS" evidence="9">
    <location>
        <begin position="293"/>
        <end position="429"/>
    </location>
</feature>
<organism evidence="10 11">
    <name type="scientific">Actinomycetospora chibensis</name>
    <dbReference type="NCBI Taxonomy" id="663606"/>
    <lineage>
        <taxon>Bacteria</taxon>
        <taxon>Bacillati</taxon>
        <taxon>Actinomycetota</taxon>
        <taxon>Actinomycetes</taxon>
        <taxon>Pseudonocardiales</taxon>
        <taxon>Pseudonocardiaceae</taxon>
        <taxon>Actinomycetospora</taxon>
    </lineage>
</organism>
<comment type="catalytic activity">
    <reaction evidence="1">
        <text>D-fructose 6-phosphate + L-glutamine = D-glucosamine 6-phosphate + L-glutamate</text>
        <dbReference type="Rhea" id="RHEA:13237"/>
        <dbReference type="ChEBI" id="CHEBI:29985"/>
        <dbReference type="ChEBI" id="CHEBI:58359"/>
        <dbReference type="ChEBI" id="CHEBI:58725"/>
        <dbReference type="ChEBI" id="CHEBI:61527"/>
        <dbReference type="EC" id="2.6.1.16"/>
    </reaction>
</comment>
<dbReference type="PANTHER" id="PTHR10937">
    <property type="entry name" value="GLUCOSAMINE--FRUCTOSE-6-PHOSPHATE AMINOTRANSFERASE, ISOMERIZING"/>
    <property type="match status" value="1"/>
</dbReference>
<evidence type="ECO:0000256" key="6">
    <source>
        <dbReference type="ARBA" id="ARBA00022737"/>
    </source>
</evidence>
<evidence type="ECO:0000256" key="3">
    <source>
        <dbReference type="ARBA" id="ARBA00016090"/>
    </source>
</evidence>
<sequence>MCGIVAFRGLEPALPALLDGLAKMEYRGYDSVGIALNPGDGRTLAVHRTSGRIPALTALIPPGERSTTGVGHTRWATHGAPTAVNAHPHVDCSGSVAVVHNGTLDNVSELQAELVAAGHVLTTEVDTEVIAHLVEQFLPHPPFLAGGVAAPSADDVARAVEQATARLRGSWALGVTVRGLDAVVLTRHRSPLLVGEAERFAMASSDLLGFAVGTHTVRELDDGDVVVLGSEQAWYHRGQALATPRAGRPAAPVEPLADMGDAEDFTAREIDDQPAAAARLVDSLSERLAGGLLLRELGVPARTRLRLVACGSSSYAAHVTAAVLGSVARIPAHVVVASEPPPPVEDPDVLTVAFSQSGETADVLTALEHWTDPVLAVTNNPRSTLARRADSVLDLACGPERGVAATKSFTNQVLAGAALAVALAAALGRLSTEDVAGFEAQLRAAPEHMAATHRLAAPPADRLARDLADEPAFIYVSRGAGVPYALEGALKLKELAYRWVEALPAGELKHGPLALIQEGTPVIAVQARPHDRLAVNAREMTTRGARLITVGPGEDADLPVKAPAVEPPWGPLESVVALQHFARGLTRLLGYDVDRPRNLAKSVTVE</sequence>
<dbReference type="InterPro" id="IPR005855">
    <property type="entry name" value="GFAT"/>
</dbReference>
<dbReference type="InterPro" id="IPR029055">
    <property type="entry name" value="Ntn_hydrolases_N"/>
</dbReference>
<dbReference type="PROSITE" id="PS51464">
    <property type="entry name" value="SIS"/>
    <property type="match status" value="2"/>
</dbReference>
<name>A0ABV9RKS8_9PSEU</name>
<dbReference type="PANTHER" id="PTHR10937:SF0">
    <property type="entry name" value="GLUTAMINE--FRUCTOSE-6-PHOSPHATE TRANSAMINASE (ISOMERIZING)"/>
    <property type="match status" value="1"/>
</dbReference>
<gene>
    <name evidence="10" type="primary">glmS</name>
    <name evidence="10" type="ORF">ACFPEL_15955</name>
</gene>
<feature type="domain" description="Glutamine amidotransferase type-2" evidence="8">
    <location>
        <begin position="2"/>
        <end position="231"/>
    </location>
</feature>
<dbReference type="SUPFAM" id="SSF53697">
    <property type="entry name" value="SIS domain"/>
    <property type="match status" value="1"/>
</dbReference>
<feature type="domain" description="SIS" evidence="9">
    <location>
        <begin position="463"/>
        <end position="596"/>
    </location>
</feature>
<dbReference type="SUPFAM" id="SSF56235">
    <property type="entry name" value="N-terminal nucleophile aminohydrolases (Ntn hydrolases)"/>
    <property type="match status" value="1"/>
</dbReference>
<dbReference type="Pfam" id="PF01380">
    <property type="entry name" value="SIS"/>
    <property type="match status" value="2"/>
</dbReference>
<dbReference type="Gene3D" id="3.40.50.10490">
    <property type="entry name" value="Glucose-6-phosphate isomerase like protein, domain 1"/>
    <property type="match status" value="2"/>
</dbReference>
<dbReference type="RefSeq" id="WP_274188019.1">
    <property type="nucleotide sequence ID" value="NZ_BAABHN010000036.1"/>
</dbReference>
<evidence type="ECO:0000256" key="1">
    <source>
        <dbReference type="ARBA" id="ARBA00001031"/>
    </source>
</evidence>
<dbReference type="Proteomes" id="UP001595909">
    <property type="component" value="Unassembled WGS sequence"/>
</dbReference>
<evidence type="ECO:0000256" key="2">
    <source>
        <dbReference type="ARBA" id="ARBA00012916"/>
    </source>
</evidence>
<dbReference type="InterPro" id="IPR017932">
    <property type="entry name" value="GATase_2_dom"/>
</dbReference>
<keyword evidence="4 10" id="KW-0032">Aminotransferase</keyword>
<accession>A0ABV9RKS8</accession>
<evidence type="ECO:0000256" key="4">
    <source>
        <dbReference type="ARBA" id="ARBA00022576"/>
    </source>
</evidence>
<dbReference type="CDD" id="cd05009">
    <property type="entry name" value="SIS_GlmS_GlmD_2"/>
    <property type="match status" value="1"/>
</dbReference>
<dbReference type="InterPro" id="IPR035490">
    <property type="entry name" value="GlmS/FrlB_SIS"/>
</dbReference>
<evidence type="ECO:0000256" key="5">
    <source>
        <dbReference type="ARBA" id="ARBA00022679"/>
    </source>
</evidence>
<reference evidence="11" key="1">
    <citation type="journal article" date="2019" name="Int. J. Syst. Evol. Microbiol.">
        <title>The Global Catalogue of Microorganisms (GCM) 10K type strain sequencing project: providing services to taxonomists for standard genome sequencing and annotation.</title>
        <authorList>
            <consortium name="The Broad Institute Genomics Platform"/>
            <consortium name="The Broad Institute Genome Sequencing Center for Infectious Disease"/>
            <person name="Wu L."/>
            <person name="Ma J."/>
        </authorList>
    </citation>
    <scope>NUCLEOTIDE SEQUENCE [LARGE SCALE GENOMIC DNA]</scope>
    <source>
        <strain evidence="11">CCUG 50347</strain>
    </source>
</reference>
<dbReference type="GO" id="GO:0004360">
    <property type="term" value="F:glutamine-fructose-6-phosphate transaminase (isomerizing) activity"/>
    <property type="evidence" value="ECO:0007669"/>
    <property type="project" value="UniProtKB-EC"/>
</dbReference>
<dbReference type="EMBL" id="JBHSIM010000036">
    <property type="protein sequence ID" value="MFC4833908.1"/>
    <property type="molecule type" value="Genomic_DNA"/>
</dbReference>
<proteinExistence type="predicted"/>
<dbReference type="InterPro" id="IPR001347">
    <property type="entry name" value="SIS_dom"/>
</dbReference>
<evidence type="ECO:0000313" key="10">
    <source>
        <dbReference type="EMBL" id="MFC4833908.1"/>
    </source>
</evidence>
<dbReference type="EC" id="2.6.1.16" evidence="2"/>
<dbReference type="Gene3D" id="3.60.20.10">
    <property type="entry name" value="Glutamine Phosphoribosylpyrophosphate, subunit 1, domain 1"/>
    <property type="match status" value="1"/>
</dbReference>
<dbReference type="InterPro" id="IPR046348">
    <property type="entry name" value="SIS_dom_sf"/>
</dbReference>